<dbReference type="AlphaFoldDB" id="A0A1D8G7Q5"/>
<dbReference type="Pfam" id="PF00975">
    <property type="entry name" value="Thioesterase"/>
    <property type="match status" value="1"/>
</dbReference>
<dbReference type="EMBL" id="CP017316">
    <property type="protein sequence ID" value="AOT61495.1"/>
    <property type="molecule type" value="Genomic_DNA"/>
</dbReference>
<sequence>MSELSDTRWLRPCAGHWRKGSGPVLLCLPHAGGGALSYAGWDRYPLGGFEPVAVCLPGREDRFAEDPVTSWAALVSAIADSLTPLAHRPLAVFGHSMGALTGYELLRELARRGRPAPLLLAVSAHRAPQEMPTAAGPPRSTRELLDYVRRLDDGGTAELLDDPEWRDMVLRPLGADLRLHDTYRSYAEPPGQPPLVTPFVVLTGEDDPTVSDRTYAGWAALTRGTGARRVYPGGHFYLREQRDRLLTELGRDLENAMRGELR</sequence>
<proteinExistence type="inferred from homology"/>
<organism evidence="3 4">
    <name type="scientific">Streptomyces rubrolavendulae</name>
    <dbReference type="NCBI Taxonomy" id="285473"/>
    <lineage>
        <taxon>Bacteria</taxon>
        <taxon>Bacillati</taxon>
        <taxon>Actinomycetota</taxon>
        <taxon>Actinomycetes</taxon>
        <taxon>Kitasatosporales</taxon>
        <taxon>Streptomycetaceae</taxon>
        <taxon>Streptomyces</taxon>
    </lineage>
</organism>
<dbReference type="EC" id="1.1.-.-" evidence="3"/>
<dbReference type="GO" id="GO:0008610">
    <property type="term" value="P:lipid biosynthetic process"/>
    <property type="evidence" value="ECO:0007669"/>
    <property type="project" value="TreeGrafter"/>
</dbReference>
<feature type="domain" description="Thioesterase" evidence="2">
    <location>
        <begin position="25"/>
        <end position="250"/>
    </location>
</feature>
<protein>
    <submittedName>
        <fullName evidence="3">Linear gramicidin dehydrogenase LgrE</fullName>
        <ecNumber evidence="3">1.1.-.-</ecNumber>
    </submittedName>
</protein>
<dbReference type="KEGG" id="srn:A4G23_04383"/>
<dbReference type="GO" id="GO:0016491">
    <property type="term" value="F:oxidoreductase activity"/>
    <property type="evidence" value="ECO:0007669"/>
    <property type="project" value="UniProtKB-KW"/>
</dbReference>
<evidence type="ECO:0000313" key="4">
    <source>
        <dbReference type="Proteomes" id="UP000095349"/>
    </source>
</evidence>
<dbReference type="STRING" id="285473.A4G23_04383"/>
<keyword evidence="3" id="KW-0560">Oxidoreductase</keyword>
<dbReference type="Gene3D" id="3.40.50.1820">
    <property type="entry name" value="alpha/beta hydrolase"/>
    <property type="match status" value="1"/>
</dbReference>
<dbReference type="PANTHER" id="PTHR11487">
    <property type="entry name" value="THIOESTERASE"/>
    <property type="match status" value="1"/>
</dbReference>
<evidence type="ECO:0000259" key="2">
    <source>
        <dbReference type="Pfam" id="PF00975"/>
    </source>
</evidence>
<reference evidence="3 4" key="1">
    <citation type="submission" date="2016-09" db="EMBL/GenBank/DDBJ databases">
        <title>Streptomyces rubrolavendulae MJM4426 Genome sequencing and assembly.</title>
        <authorList>
            <person name="Kim J.-G."/>
        </authorList>
    </citation>
    <scope>NUCLEOTIDE SEQUENCE [LARGE SCALE GENOMIC DNA]</scope>
    <source>
        <strain evidence="3 4">MJM4426</strain>
    </source>
</reference>
<dbReference type="Proteomes" id="UP000095349">
    <property type="component" value="Chromosome"/>
</dbReference>
<dbReference type="OrthoDB" id="8480037at2"/>
<gene>
    <name evidence="3" type="primary">lgrE_1</name>
    <name evidence="3" type="ORF">A4G23_04383</name>
</gene>
<dbReference type="RefSeq" id="WP_069978353.1">
    <property type="nucleotide sequence ID" value="NZ_CP017316.1"/>
</dbReference>
<dbReference type="PATRIC" id="fig|285473.5.peg.4602"/>
<dbReference type="SUPFAM" id="SSF53474">
    <property type="entry name" value="alpha/beta-Hydrolases"/>
    <property type="match status" value="1"/>
</dbReference>
<comment type="similarity">
    <text evidence="1">Belongs to the thioesterase family.</text>
</comment>
<dbReference type="InterPro" id="IPR012223">
    <property type="entry name" value="TEII"/>
</dbReference>
<evidence type="ECO:0000313" key="3">
    <source>
        <dbReference type="EMBL" id="AOT61495.1"/>
    </source>
</evidence>
<dbReference type="PANTHER" id="PTHR11487:SF0">
    <property type="entry name" value="S-ACYL FATTY ACID SYNTHASE THIOESTERASE, MEDIUM CHAIN"/>
    <property type="match status" value="1"/>
</dbReference>
<keyword evidence="4" id="KW-1185">Reference proteome</keyword>
<dbReference type="InterPro" id="IPR001031">
    <property type="entry name" value="Thioesterase"/>
</dbReference>
<evidence type="ECO:0000256" key="1">
    <source>
        <dbReference type="ARBA" id="ARBA00007169"/>
    </source>
</evidence>
<dbReference type="InterPro" id="IPR029058">
    <property type="entry name" value="AB_hydrolase_fold"/>
</dbReference>
<accession>A0A1D8G7Q5</accession>
<name>A0A1D8G7Q5_9ACTN</name>